<organism evidence="2">
    <name type="scientific">viral metagenome</name>
    <dbReference type="NCBI Taxonomy" id="1070528"/>
    <lineage>
        <taxon>unclassified sequences</taxon>
        <taxon>metagenomes</taxon>
        <taxon>organismal metagenomes</taxon>
    </lineage>
</organism>
<dbReference type="EMBL" id="MN739080">
    <property type="protein sequence ID" value="QHS87291.1"/>
    <property type="molecule type" value="Genomic_DNA"/>
</dbReference>
<keyword evidence="1" id="KW-0472">Membrane</keyword>
<keyword evidence="1" id="KW-0812">Transmembrane</keyword>
<dbReference type="AlphaFoldDB" id="A0A6C0B6I9"/>
<sequence>MPSLRPLPKPSAMPLPNYNIVIFGIGSGLFVFSVCAYKLSTFLGCHPKVTPLSQEKYLDIESQESNNVL</sequence>
<accession>A0A6C0B6I9</accession>
<proteinExistence type="predicted"/>
<protein>
    <submittedName>
        <fullName evidence="2">Uncharacterized protein</fullName>
    </submittedName>
</protein>
<evidence type="ECO:0000313" key="2">
    <source>
        <dbReference type="EMBL" id="QHS87291.1"/>
    </source>
</evidence>
<evidence type="ECO:0000256" key="1">
    <source>
        <dbReference type="SAM" id="Phobius"/>
    </source>
</evidence>
<name>A0A6C0B6I9_9ZZZZ</name>
<feature type="transmembrane region" description="Helical" evidence="1">
    <location>
        <begin position="20"/>
        <end position="39"/>
    </location>
</feature>
<keyword evidence="1" id="KW-1133">Transmembrane helix</keyword>
<reference evidence="2" key="1">
    <citation type="journal article" date="2020" name="Nature">
        <title>Giant virus diversity and host interactions through global metagenomics.</title>
        <authorList>
            <person name="Schulz F."/>
            <person name="Roux S."/>
            <person name="Paez-Espino D."/>
            <person name="Jungbluth S."/>
            <person name="Walsh D.A."/>
            <person name="Denef V.J."/>
            <person name="McMahon K.D."/>
            <person name="Konstantinidis K.T."/>
            <person name="Eloe-Fadrosh E.A."/>
            <person name="Kyrpides N.C."/>
            <person name="Woyke T."/>
        </authorList>
    </citation>
    <scope>NUCLEOTIDE SEQUENCE</scope>
    <source>
        <strain evidence="2">GVMAG-M-3300010157-4</strain>
    </source>
</reference>